<dbReference type="Pfam" id="PF02633">
    <property type="entry name" value="Creatininase"/>
    <property type="match status" value="1"/>
</dbReference>
<dbReference type="Proteomes" id="UP000070433">
    <property type="component" value="Chromosome"/>
</dbReference>
<dbReference type="EMBL" id="CP010951">
    <property type="protein sequence ID" value="AMO22658.1"/>
    <property type="molecule type" value="Genomic_DNA"/>
</dbReference>
<dbReference type="InterPro" id="IPR024087">
    <property type="entry name" value="Creatininase-like_sf"/>
</dbReference>
<sequence length="277" mass="29402">MHRPPSRLLHAVRVGLMVAALAAAQAQAAGPGPVEIEEMTWPELKARIAAGAGTVLVPIGGTEQNGPHMVLGKHNVRARLLAGEIARRLGNAVVAPVIAYVPEGAITPPAAHMRFTGTISIPESTFESLLEATARSFKQHGFRDVFFLGDHGGYQKSEQRVADKLNREWKNDPACRVHALLDYYEVAQTGYVDALRQKGYGAAEIGTHAGLSDTALALAVDKSLVRAEALARGAQLDAAHGVHGDPRRATAELGQLGVQQIIDASVSSIQRATAAQR</sequence>
<dbReference type="PATRIC" id="fig|94132.3.peg.1403"/>
<name>A0A127JRP0_9BURK</name>
<keyword evidence="4" id="KW-0862">Zinc</keyword>
<keyword evidence="8" id="KW-1185">Reference proteome</keyword>
<dbReference type="AlphaFoldDB" id="A0A127JRP0"/>
<comment type="cofactor">
    <cofactor evidence="1">
        <name>Zn(2+)</name>
        <dbReference type="ChEBI" id="CHEBI:29105"/>
    </cofactor>
</comment>
<evidence type="ECO:0000256" key="2">
    <source>
        <dbReference type="ARBA" id="ARBA00022723"/>
    </source>
</evidence>
<evidence type="ECO:0000256" key="3">
    <source>
        <dbReference type="ARBA" id="ARBA00022801"/>
    </source>
</evidence>
<dbReference type="PANTHER" id="PTHR35005:SF1">
    <property type="entry name" value="2-AMINO-5-FORMYLAMINO-6-RIBOSYLAMINOPYRIMIDIN-4(3H)-ONE 5'-MONOPHOSPHATE DEFORMYLASE"/>
    <property type="match status" value="1"/>
</dbReference>
<keyword evidence="6" id="KW-0732">Signal</keyword>
<comment type="similarity">
    <text evidence="5">Belongs to the creatininase superfamily.</text>
</comment>
<gene>
    <name evidence="7" type="ORF">UC35_06890</name>
</gene>
<keyword evidence="3" id="KW-0378">Hydrolase</keyword>
<keyword evidence="2" id="KW-0479">Metal-binding</keyword>
<evidence type="ECO:0000256" key="4">
    <source>
        <dbReference type="ARBA" id="ARBA00022833"/>
    </source>
</evidence>
<dbReference type="GO" id="GO:0009231">
    <property type="term" value="P:riboflavin biosynthetic process"/>
    <property type="evidence" value="ECO:0007669"/>
    <property type="project" value="TreeGrafter"/>
</dbReference>
<proteinExistence type="inferred from homology"/>
<evidence type="ECO:0000256" key="5">
    <source>
        <dbReference type="ARBA" id="ARBA00024029"/>
    </source>
</evidence>
<dbReference type="Gene3D" id="3.40.50.10310">
    <property type="entry name" value="Creatininase"/>
    <property type="match status" value="1"/>
</dbReference>
<feature type="signal peptide" evidence="6">
    <location>
        <begin position="1"/>
        <end position="28"/>
    </location>
</feature>
<dbReference type="SUPFAM" id="SSF102215">
    <property type="entry name" value="Creatininase"/>
    <property type="match status" value="1"/>
</dbReference>
<dbReference type="GO" id="GO:0046872">
    <property type="term" value="F:metal ion binding"/>
    <property type="evidence" value="ECO:0007669"/>
    <property type="project" value="UniProtKB-KW"/>
</dbReference>
<dbReference type="OrthoDB" id="9801445at2"/>
<dbReference type="PANTHER" id="PTHR35005">
    <property type="entry name" value="3-DEHYDRO-SCYLLO-INOSOSE HYDROLASE"/>
    <property type="match status" value="1"/>
</dbReference>
<feature type="chain" id="PRO_5007449495" evidence="6">
    <location>
        <begin position="29"/>
        <end position="277"/>
    </location>
</feature>
<dbReference type="RefSeq" id="WP_061497472.1">
    <property type="nucleotide sequence ID" value="NZ_CP010951.1"/>
</dbReference>
<organism evidence="7 8">
    <name type="scientific">Ramlibacter tataouinensis</name>
    <dbReference type="NCBI Taxonomy" id="94132"/>
    <lineage>
        <taxon>Bacteria</taxon>
        <taxon>Pseudomonadati</taxon>
        <taxon>Pseudomonadota</taxon>
        <taxon>Betaproteobacteria</taxon>
        <taxon>Burkholderiales</taxon>
        <taxon>Comamonadaceae</taxon>
        <taxon>Ramlibacter</taxon>
    </lineage>
</organism>
<reference evidence="7 8" key="1">
    <citation type="journal article" date="2014" name="Int. J. Syst. Evol. Microbiol.">
        <title>Ramlibacter solisilvae sp. nov., isolated from forest soil, and emended description of the genus Ramlibacter.</title>
        <authorList>
            <person name="Lee H.J."/>
            <person name="Lee S.H."/>
            <person name="Lee S.S."/>
            <person name="Lee J.S."/>
            <person name="Kim Y."/>
            <person name="Kim S.C."/>
            <person name="Jeon C.O."/>
        </authorList>
    </citation>
    <scope>NUCLEOTIDE SEQUENCE [LARGE SCALE GENOMIC DNA]</scope>
    <source>
        <strain evidence="7 8">5-10</strain>
    </source>
</reference>
<dbReference type="GO" id="GO:0016811">
    <property type="term" value="F:hydrolase activity, acting on carbon-nitrogen (but not peptide) bonds, in linear amides"/>
    <property type="evidence" value="ECO:0007669"/>
    <property type="project" value="TreeGrafter"/>
</dbReference>
<accession>A0A127JRP0</accession>
<evidence type="ECO:0000256" key="1">
    <source>
        <dbReference type="ARBA" id="ARBA00001947"/>
    </source>
</evidence>
<protein>
    <submittedName>
        <fullName evidence="7">Creatininase</fullName>
    </submittedName>
</protein>
<evidence type="ECO:0000313" key="8">
    <source>
        <dbReference type="Proteomes" id="UP000070433"/>
    </source>
</evidence>
<evidence type="ECO:0000313" key="7">
    <source>
        <dbReference type="EMBL" id="AMO22658.1"/>
    </source>
</evidence>
<dbReference type="InterPro" id="IPR003785">
    <property type="entry name" value="Creatininase/forma_Hydrolase"/>
</dbReference>
<evidence type="ECO:0000256" key="6">
    <source>
        <dbReference type="SAM" id="SignalP"/>
    </source>
</evidence>